<accession>A0A8J3HU52</accession>
<comment type="caution">
    <text evidence="2">The sequence shown here is derived from an EMBL/GenBank/DDBJ whole genome shotgun (WGS) entry which is preliminary data.</text>
</comment>
<protein>
    <submittedName>
        <fullName evidence="2">Uncharacterized protein</fullName>
    </submittedName>
</protein>
<reference evidence="2 3" key="1">
    <citation type="journal article" date="2021" name="Microb. Ecol.">
        <title>Candidatus Mesenet longicola: Novel Endosymbionts of Brontispa longissima that Induce Cytoplasmic Incompatibility.</title>
        <authorList>
            <person name="Takano S."/>
            <person name="Gotoh Y."/>
            <person name="Hayashi T."/>
        </authorList>
    </citation>
    <scope>NUCLEOTIDE SEQUENCE [LARGE SCALE GENOMIC DNA]</scope>
    <source>
        <strain evidence="2">L5</strain>
    </source>
</reference>
<dbReference type="EMBL" id="BNGU01000007">
    <property type="protein sequence ID" value="GHM59287.1"/>
    <property type="molecule type" value="Genomic_DNA"/>
</dbReference>
<dbReference type="Proteomes" id="UP000637906">
    <property type="component" value="Unassembled WGS sequence"/>
</dbReference>
<organism evidence="2 3">
    <name type="scientific">Candidatus Mesenet longicola</name>
    <dbReference type="NCBI Taxonomy" id="1892558"/>
    <lineage>
        <taxon>Bacteria</taxon>
        <taxon>Pseudomonadati</taxon>
        <taxon>Pseudomonadota</taxon>
        <taxon>Alphaproteobacteria</taxon>
        <taxon>Rickettsiales</taxon>
        <taxon>Anaplasmataceae</taxon>
        <taxon>Candidatus Mesenet</taxon>
    </lineage>
</organism>
<feature type="transmembrane region" description="Helical" evidence="1">
    <location>
        <begin position="21"/>
        <end position="44"/>
    </location>
</feature>
<evidence type="ECO:0000313" key="2">
    <source>
        <dbReference type="EMBL" id="GHM59287.1"/>
    </source>
</evidence>
<keyword evidence="1" id="KW-0472">Membrane</keyword>
<dbReference type="AlphaFoldDB" id="A0A8J3HU52"/>
<keyword evidence="1" id="KW-0812">Transmembrane</keyword>
<evidence type="ECO:0000313" key="3">
    <source>
        <dbReference type="Proteomes" id="UP000637906"/>
    </source>
</evidence>
<evidence type="ECO:0000256" key="1">
    <source>
        <dbReference type="SAM" id="Phobius"/>
    </source>
</evidence>
<name>A0A8J3HU52_9RICK</name>
<keyword evidence="1" id="KW-1133">Transmembrane helix</keyword>
<gene>
    <name evidence="2" type="ORF">sL5_02800</name>
</gene>
<feature type="transmembrane region" description="Helical" evidence="1">
    <location>
        <begin position="64"/>
        <end position="85"/>
    </location>
</feature>
<proteinExistence type="predicted"/>
<keyword evidence="3" id="KW-1185">Reference proteome</keyword>
<sequence>MKRSEIFQKLKPEEKAKNFACASLHVGAIIVFASATAMAIMQIASHFSEKASEIVGKLGGEQRLHLALGVLALASVVLDVTYLALYRTTSKVNKADATRQSTVAKR</sequence>